<sequence>MLVFKNRDSDLSKFPYAINLNTNADALGRAFGQVMLMFDWRNFAYIYTSEQTTQKCDFIQDDLENILHDYNLNLNFHQLMNTTTSAADFSKVLSSIKPFARIVVGCFDTDEQKRNFLLGVYDAGIATNDWVFLFLELRNVGFNAMQYSVNGTVRNIWETDSGIRDNDAHKAAYYSFVLDVNNINGNYDYDFDKKVMPRANSYPFYCTDCNLNNSKRGSVFSRNFHDAFYLFTLAVNKTIAMNADKSFSNASQIMDNSILTTFEGKSGFVNIDSTGMRTSHFDLFGINHEGVAVPWINISISNNSFVALPFYTDAATTIWSNRNGIQPKNIPSCGFSELSCPSTSFEKNKILIISTISIALFSAFVAILSTLCIASISKQQKNALMDAYQIHISRLTKPNKSKSNSKSRLSILTDGGTSKSASNVLSDDEFESHYYLLDNDTVFLQKLPTRLSITDVNDDEACYLIKVEHDNLNKFMGIIIGAPIVSLVWKYCRIGTLSEVLQKSNVNIDGYFMATIMKEIISGLNFIHHSKIGFHGSLNSNSVLLNDRWQIKLSGFGMSSLKSAEEAIGRDILFKAPEVLQDITLNNTRESDIYSYGLICVEVIKRDDPWDLESRNQNLDELIYIIKRDPKSIRPIFEKEALELGFTNIMTTMINECLHELPRLRLKASQILSLINGILGKGKKNLMDHIFKVLEEYAFTLQGQVEERTQEIREEQRKSELLLSKMLPKEISEKLKSGQSIPPEHYDEVSIMFTDIVKFGELSNKSTPLQLINVVNNLFSLYDEIIESFDSVYKIESIADGYLVSSGVPKRNGHAHLKEIALLSFEFMNSTEKFVIPHLKNYKLQLRIGLHTGSCVASVVGNKMPRYCLFGDTINTTSRMESNGKPGFIHMTSDMNSALLNHYPQFKSDSRGEILVKGKGVMETYFLLR</sequence>
<accession>A0AC35TPS7</accession>
<organism evidence="1 2">
    <name type="scientific">Rhabditophanes sp. KR3021</name>
    <dbReference type="NCBI Taxonomy" id="114890"/>
    <lineage>
        <taxon>Eukaryota</taxon>
        <taxon>Metazoa</taxon>
        <taxon>Ecdysozoa</taxon>
        <taxon>Nematoda</taxon>
        <taxon>Chromadorea</taxon>
        <taxon>Rhabditida</taxon>
        <taxon>Tylenchina</taxon>
        <taxon>Panagrolaimomorpha</taxon>
        <taxon>Strongyloidoidea</taxon>
        <taxon>Alloionematidae</taxon>
        <taxon>Rhabditophanes</taxon>
    </lineage>
</organism>
<dbReference type="WBParaSite" id="RSKR_0000308100.1">
    <property type="protein sequence ID" value="RSKR_0000308100.1"/>
    <property type="gene ID" value="RSKR_0000308100"/>
</dbReference>
<evidence type="ECO:0000313" key="1">
    <source>
        <dbReference type="Proteomes" id="UP000095286"/>
    </source>
</evidence>
<evidence type="ECO:0000313" key="2">
    <source>
        <dbReference type="WBParaSite" id="RSKR_0000308100.1"/>
    </source>
</evidence>
<name>A0AC35TPS7_9BILA</name>
<reference evidence="2" key="1">
    <citation type="submission" date="2016-11" db="UniProtKB">
        <authorList>
            <consortium name="WormBaseParasite"/>
        </authorList>
    </citation>
    <scope>IDENTIFICATION</scope>
    <source>
        <strain evidence="2">KR3021</strain>
    </source>
</reference>
<protein>
    <submittedName>
        <fullName evidence="2">Guanylate cyclase</fullName>
    </submittedName>
</protein>
<dbReference type="Proteomes" id="UP000095286">
    <property type="component" value="Unplaced"/>
</dbReference>
<proteinExistence type="predicted"/>